<dbReference type="RefSeq" id="XP_020063053.1">
    <property type="nucleotide sequence ID" value="XM_020207932.1"/>
</dbReference>
<organism evidence="14 15">
    <name type="scientific">Suhomyces tanzawaensis NRRL Y-17324</name>
    <dbReference type="NCBI Taxonomy" id="984487"/>
    <lineage>
        <taxon>Eukaryota</taxon>
        <taxon>Fungi</taxon>
        <taxon>Dikarya</taxon>
        <taxon>Ascomycota</taxon>
        <taxon>Saccharomycotina</taxon>
        <taxon>Pichiomycetes</taxon>
        <taxon>Debaryomycetaceae</taxon>
        <taxon>Suhomyces</taxon>
    </lineage>
</organism>
<dbReference type="GO" id="GO:0005739">
    <property type="term" value="C:mitochondrion"/>
    <property type="evidence" value="ECO:0007669"/>
    <property type="project" value="UniProtKB-SubCell"/>
</dbReference>
<dbReference type="EC" id="1.3.1.104" evidence="11"/>
<dbReference type="InterPro" id="IPR051034">
    <property type="entry name" value="Mito_Enoyl-ACP_Reductase"/>
</dbReference>
<evidence type="ECO:0000256" key="12">
    <source>
        <dbReference type="ARBA" id="ARBA00048843"/>
    </source>
</evidence>
<dbReference type="SMART" id="SM00829">
    <property type="entry name" value="PKS_ER"/>
    <property type="match status" value="1"/>
</dbReference>
<keyword evidence="3" id="KW-0444">Lipid biosynthesis</keyword>
<dbReference type="Pfam" id="PF00107">
    <property type="entry name" value="ADH_zinc_N"/>
    <property type="match status" value="1"/>
</dbReference>
<dbReference type="InterPro" id="IPR036291">
    <property type="entry name" value="NAD(P)-bd_dom_sf"/>
</dbReference>
<evidence type="ECO:0000259" key="13">
    <source>
        <dbReference type="SMART" id="SM00829"/>
    </source>
</evidence>
<protein>
    <recommendedName>
        <fullName evidence="11">enoyl-[acyl-carrier-protein] reductase</fullName>
        <ecNumber evidence="11">1.3.1.104</ecNumber>
    </recommendedName>
</protein>
<comment type="subcellular location">
    <subcellularLocation>
        <location evidence="1">Mitochondrion</location>
    </subcellularLocation>
</comment>
<feature type="domain" description="Enoyl reductase (ER)" evidence="13">
    <location>
        <begin position="15"/>
        <end position="357"/>
    </location>
</feature>
<evidence type="ECO:0000256" key="6">
    <source>
        <dbReference type="ARBA" id="ARBA00022946"/>
    </source>
</evidence>
<dbReference type="GO" id="GO:0006633">
    <property type="term" value="P:fatty acid biosynthetic process"/>
    <property type="evidence" value="ECO:0007669"/>
    <property type="project" value="UniProtKB-KW"/>
</dbReference>
<dbReference type="Pfam" id="PF08240">
    <property type="entry name" value="ADH_N"/>
    <property type="match status" value="1"/>
</dbReference>
<evidence type="ECO:0000256" key="10">
    <source>
        <dbReference type="ARBA" id="ARBA00023160"/>
    </source>
</evidence>
<evidence type="ECO:0000256" key="8">
    <source>
        <dbReference type="ARBA" id="ARBA00023098"/>
    </source>
</evidence>
<proteinExistence type="inferred from homology"/>
<keyword evidence="15" id="KW-1185">Reference proteome</keyword>
<comment type="similarity">
    <text evidence="2">Belongs to the zinc-containing alcohol dehydrogenase family. Quinone oxidoreductase subfamily.</text>
</comment>
<evidence type="ECO:0000256" key="11">
    <source>
        <dbReference type="ARBA" id="ARBA00038963"/>
    </source>
</evidence>
<evidence type="ECO:0000256" key="2">
    <source>
        <dbReference type="ARBA" id="ARBA00010371"/>
    </source>
</evidence>
<dbReference type="Gene3D" id="3.40.50.720">
    <property type="entry name" value="NAD(P)-binding Rossmann-like Domain"/>
    <property type="match status" value="1"/>
</dbReference>
<evidence type="ECO:0000256" key="7">
    <source>
        <dbReference type="ARBA" id="ARBA00023002"/>
    </source>
</evidence>
<evidence type="ECO:0000256" key="9">
    <source>
        <dbReference type="ARBA" id="ARBA00023128"/>
    </source>
</evidence>
<dbReference type="OrthoDB" id="7482721at2759"/>
<keyword evidence="9" id="KW-0496">Mitochondrion</keyword>
<dbReference type="InterPro" id="IPR020843">
    <property type="entry name" value="ER"/>
</dbReference>
<dbReference type="SUPFAM" id="SSF51735">
    <property type="entry name" value="NAD(P)-binding Rossmann-fold domains"/>
    <property type="match status" value="1"/>
</dbReference>
<evidence type="ECO:0000256" key="3">
    <source>
        <dbReference type="ARBA" id="ARBA00022516"/>
    </source>
</evidence>
<dbReference type="InterPro" id="IPR011032">
    <property type="entry name" value="GroES-like_sf"/>
</dbReference>
<dbReference type="GO" id="GO:0141148">
    <property type="term" value="F:enoyl-[acyl-carrier-protein] reductase (NADPH) activity"/>
    <property type="evidence" value="ECO:0007669"/>
    <property type="project" value="UniProtKB-EC"/>
</dbReference>
<accession>A0A1E4SEI3</accession>
<dbReference type="PANTHER" id="PTHR43981:SF2">
    <property type="entry name" value="ENOYL-[ACYL-CARRIER-PROTEIN] REDUCTASE, MITOCHONDRIAL"/>
    <property type="match status" value="1"/>
</dbReference>
<dbReference type="EMBL" id="KV453914">
    <property type="protein sequence ID" value="ODV77931.1"/>
    <property type="molecule type" value="Genomic_DNA"/>
</dbReference>
<keyword evidence="6" id="KW-0809">Transit peptide</keyword>
<evidence type="ECO:0000313" key="15">
    <source>
        <dbReference type="Proteomes" id="UP000094285"/>
    </source>
</evidence>
<evidence type="ECO:0000256" key="1">
    <source>
        <dbReference type="ARBA" id="ARBA00004173"/>
    </source>
</evidence>
<name>A0A1E4SEI3_9ASCO</name>
<keyword evidence="4" id="KW-0276">Fatty acid metabolism</keyword>
<dbReference type="STRING" id="984487.A0A1E4SEI3"/>
<dbReference type="CDD" id="cd08290">
    <property type="entry name" value="ETR"/>
    <property type="match status" value="1"/>
</dbReference>
<keyword evidence="10" id="KW-0275">Fatty acid biosynthesis</keyword>
<dbReference type="AlphaFoldDB" id="A0A1E4SEI3"/>
<keyword evidence="7" id="KW-0560">Oxidoreductase</keyword>
<gene>
    <name evidence="14" type="ORF">CANTADRAFT_26920</name>
</gene>
<dbReference type="PANTHER" id="PTHR43981">
    <property type="entry name" value="ENOYL-[ACYL-CARRIER-PROTEIN] REDUCTASE, MITOCHONDRIAL"/>
    <property type="match status" value="1"/>
</dbReference>
<dbReference type="Gene3D" id="3.90.180.10">
    <property type="entry name" value="Medium-chain alcohol dehydrogenases, catalytic domain"/>
    <property type="match status" value="1"/>
</dbReference>
<dbReference type="Proteomes" id="UP000094285">
    <property type="component" value="Unassembled WGS sequence"/>
</dbReference>
<sequence>MSIAASAVTFLGQQADLSNLKLANYTIDPSAIGAKEVVLRAIAAPINPSDVLQARGGYVPPPYLHDLDANTKQVYVGGNEGVFEVTHVGSDVTSVQPGDRVIPSLSGFGTWRTALVAAIDDPRKTAGGKVDAFVKVPADLKEAEAATLTINPATAYQIFHNYHKLEAGDWIVQNAGTSQVSQYITQLAKSRGVKTLSVVRDGKSKAELDKLYELGATSVIDESTLLSSDFAAKLKEIVGDGHVRLALNSVGGATASALFGAVGQDGYFISYGASSGDPQVTINTSQQLVNNISVVPYWLTGNSKRDPQSRIDTVKEVIKLYEQGVFRIPDVQEIKLDGDIASFFVKAIQSPGKKVVLFD</sequence>
<evidence type="ECO:0000313" key="14">
    <source>
        <dbReference type="EMBL" id="ODV77931.1"/>
    </source>
</evidence>
<evidence type="ECO:0000256" key="5">
    <source>
        <dbReference type="ARBA" id="ARBA00022857"/>
    </source>
</evidence>
<keyword evidence="5" id="KW-0521">NADP</keyword>
<dbReference type="InterPro" id="IPR013154">
    <property type="entry name" value="ADH-like_N"/>
</dbReference>
<comment type="catalytic activity">
    <reaction evidence="12">
        <text>a 2,3-saturated acyl-[ACP] + NADP(+) = a (2E)-enoyl-[ACP] + NADPH + H(+)</text>
        <dbReference type="Rhea" id="RHEA:22564"/>
        <dbReference type="Rhea" id="RHEA-COMP:9925"/>
        <dbReference type="Rhea" id="RHEA-COMP:9926"/>
        <dbReference type="ChEBI" id="CHEBI:15378"/>
        <dbReference type="ChEBI" id="CHEBI:57783"/>
        <dbReference type="ChEBI" id="CHEBI:58349"/>
        <dbReference type="ChEBI" id="CHEBI:78784"/>
        <dbReference type="ChEBI" id="CHEBI:78785"/>
        <dbReference type="EC" id="1.3.1.104"/>
    </reaction>
</comment>
<dbReference type="InterPro" id="IPR013149">
    <property type="entry name" value="ADH-like_C"/>
</dbReference>
<dbReference type="SUPFAM" id="SSF50129">
    <property type="entry name" value="GroES-like"/>
    <property type="match status" value="1"/>
</dbReference>
<dbReference type="GeneID" id="30982069"/>
<keyword evidence="8" id="KW-0443">Lipid metabolism</keyword>
<evidence type="ECO:0000256" key="4">
    <source>
        <dbReference type="ARBA" id="ARBA00022832"/>
    </source>
</evidence>
<reference evidence="15" key="1">
    <citation type="submission" date="2016-05" db="EMBL/GenBank/DDBJ databases">
        <title>Comparative genomics of biotechnologically important yeasts.</title>
        <authorList>
            <consortium name="DOE Joint Genome Institute"/>
            <person name="Riley R."/>
            <person name="Haridas S."/>
            <person name="Wolfe K.H."/>
            <person name="Lopes M.R."/>
            <person name="Hittinger C.T."/>
            <person name="Goker M."/>
            <person name="Salamov A."/>
            <person name="Wisecaver J."/>
            <person name="Long T.M."/>
            <person name="Aerts A.L."/>
            <person name="Barry K."/>
            <person name="Choi C."/>
            <person name="Clum A."/>
            <person name="Coughlan A.Y."/>
            <person name="Deshpande S."/>
            <person name="Douglass A.P."/>
            <person name="Hanson S.J."/>
            <person name="Klenk H.-P."/>
            <person name="Labutti K."/>
            <person name="Lapidus A."/>
            <person name="Lindquist E."/>
            <person name="Lipzen A."/>
            <person name="Meier-Kolthoff J.P."/>
            <person name="Ohm R.A."/>
            <person name="Otillar R.P."/>
            <person name="Pangilinan J."/>
            <person name="Peng Y."/>
            <person name="Rokas A."/>
            <person name="Rosa C.A."/>
            <person name="Scheuner C."/>
            <person name="Sibirny A.A."/>
            <person name="Slot J.C."/>
            <person name="Stielow J.B."/>
            <person name="Sun H."/>
            <person name="Kurtzman C.P."/>
            <person name="Blackwell M."/>
            <person name="Grigoriev I.V."/>
            <person name="Jeffries T.W."/>
        </authorList>
    </citation>
    <scope>NUCLEOTIDE SEQUENCE [LARGE SCALE GENOMIC DNA]</scope>
    <source>
        <strain evidence="15">NRRL Y-17324</strain>
    </source>
</reference>